<dbReference type="SUPFAM" id="SSF75217">
    <property type="entry name" value="alpha/beta knot"/>
    <property type="match status" value="1"/>
</dbReference>
<keyword evidence="7" id="KW-1185">Reference proteome</keyword>
<dbReference type="InterPro" id="IPR051259">
    <property type="entry name" value="rRNA_Methyltransferase"/>
</dbReference>
<dbReference type="InterPro" id="IPR029028">
    <property type="entry name" value="Alpha/beta_knot_MTases"/>
</dbReference>
<keyword evidence="2 6" id="KW-0489">Methyltransferase</keyword>
<organism evidence="6 7">
    <name type="scientific">Roseimaritima multifibrata</name>
    <dbReference type="NCBI Taxonomy" id="1930274"/>
    <lineage>
        <taxon>Bacteria</taxon>
        <taxon>Pseudomonadati</taxon>
        <taxon>Planctomycetota</taxon>
        <taxon>Planctomycetia</taxon>
        <taxon>Pirellulales</taxon>
        <taxon>Pirellulaceae</taxon>
        <taxon>Roseimaritima</taxon>
    </lineage>
</organism>
<comment type="similarity">
    <text evidence="1">Belongs to the class IV-like SAM-binding methyltransferase superfamily. RNA methyltransferase TrmH family.</text>
</comment>
<keyword evidence="3 6" id="KW-0808">Transferase</keyword>
<dbReference type="GO" id="GO:0006396">
    <property type="term" value="P:RNA processing"/>
    <property type="evidence" value="ECO:0007669"/>
    <property type="project" value="InterPro"/>
</dbReference>
<dbReference type="KEGG" id="rml:FF011L_00560"/>
<dbReference type="PANTHER" id="PTHR43191">
    <property type="entry name" value="RRNA METHYLTRANSFERASE 3"/>
    <property type="match status" value="1"/>
</dbReference>
<evidence type="ECO:0000313" key="7">
    <source>
        <dbReference type="Proteomes" id="UP000320672"/>
    </source>
</evidence>
<protein>
    <submittedName>
        <fullName evidence="6">23S rRNA (Guanosine-2'-O-)-methyltransferase RlmB</fullName>
        <ecNumber evidence="6">2.1.1.185</ecNumber>
    </submittedName>
</protein>
<dbReference type="InterPro" id="IPR001537">
    <property type="entry name" value="SpoU_MeTrfase"/>
</dbReference>
<dbReference type="Proteomes" id="UP000320672">
    <property type="component" value="Chromosome"/>
</dbReference>
<feature type="domain" description="MRM3-like substrate binding" evidence="5">
    <location>
        <begin position="9"/>
        <end position="100"/>
    </location>
</feature>
<dbReference type="EC" id="2.1.1.185" evidence="6"/>
<dbReference type="InterPro" id="IPR029064">
    <property type="entry name" value="Ribosomal_eL30-like_sf"/>
</dbReference>
<dbReference type="GO" id="GO:0003723">
    <property type="term" value="F:RNA binding"/>
    <property type="evidence" value="ECO:0007669"/>
    <property type="project" value="InterPro"/>
</dbReference>
<proteinExistence type="inferred from homology"/>
<evidence type="ECO:0000256" key="3">
    <source>
        <dbReference type="ARBA" id="ARBA00022679"/>
    </source>
</evidence>
<gene>
    <name evidence="6" type="primary">rlmB</name>
    <name evidence="6" type="ORF">FF011L_00560</name>
</gene>
<dbReference type="Gene3D" id="3.30.1330.30">
    <property type="match status" value="1"/>
</dbReference>
<evidence type="ECO:0000313" key="6">
    <source>
        <dbReference type="EMBL" id="QDS91327.1"/>
    </source>
</evidence>
<dbReference type="Pfam" id="PF22435">
    <property type="entry name" value="MRM3-like_sub_bind"/>
    <property type="match status" value="1"/>
</dbReference>
<sequence>MEPLTSRANPRLRHAARLRTGRYRRKSGEFLVDGWRETGRALNAGIELVELFVEAGRFESSRASLPAWVSAVQKEQKLTLVASGVFEKVAYGERNEGVVALFATPSRELQSLRLPAIPLLLIADQIEKPGNLGAILRSCDAFGVDAVLCSDCATDLFHPNVIRASLGTVFQLPVVAATGPEVRAFLAEQKIGCLAARVDATQTLWQAEMTNPIALVVGAEADGLGKDWDSQGVTIPMSGIADSFNVSVAAALLACEARRQRGA</sequence>
<dbReference type="Gene3D" id="3.40.1280.10">
    <property type="match status" value="1"/>
</dbReference>
<dbReference type="GO" id="GO:0008173">
    <property type="term" value="F:RNA methyltransferase activity"/>
    <property type="evidence" value="ECO:0007669"/>
    <property type="project" value="InterPro"/>
</dbReference>
<name>A0A517M956_9BACT</name>
<evidence type="ECO:0000259" key="5">
    <source>
        <dbReference type="Pfam" id="PF22435"/>
    </source>
</evidence>
<dbReference type="Pfam" id="PF00588">
    <property type="entry name" value="SpoU_methylase"/>
    <property type="match status" value="1"/>
</dbReference>
<dbReference type="OrthoDB" id="9794400at2"/>
<accession>A0A517M956</accession>
<feature type="domain" description="tRNA/rRNA methyltransferase SpoU type" evidence="4">
    <location>
        <begin position="119"/>
        <end position="253"/>
    </location>
</feature>
<dbReference type="EMBL" id="CP036262">
    <property type="protein sequence ID" value="QDS91327.1"/>
    <property type="molecule type" value="Genomic_DNA"/>
</dbReference>
<dbReference type="PANTHER" id="PTHR43191:SF2">
    <property type="entry name" value="RRNA METHYLTRANSFERASE 3, MITOCHONDRIAL"/>
    <property type="match status" value="1"/>
</dbReference>
<dbReference type="RefSeq" id="WP_145349413.1">
    <property type="nucleotide sequence ID" value="NZ_CP036262.1"/>
</dbReference>
<dbReference type="InterPro" id="IPR053888">
    <property type="entry name" value="MRM3-like_sub_bind"/>
</dbReference>
<dbReference type="AlphaFoldDB" id="A0A517M956"/>
<evidence type="ECO:0000256" key="2">
    <source>
        <dbReference type="ARBA" id="ARBA00022603"/>
    </source>
</evidence>
<evidence type="ECO:0000259" key="4">
    <source>
        <dbReference type="Pfam" id="PF00588"/>
    </source>
</evidence>
<dbReference type="SUPFAM" id="SSF55315">
    <property type="entry name" value="L30e-like"/>
    <property type="match status" value="1"/>
</dbReference>
<dbReference type="GO" id="GO:0032259">
    <property type="term" value="P:methylation"/>
    <property type="evidence" value="ECO:0007669"/>
    <property type="project" value="UniProtKB-KW"/>
</dbReference>
<evidence type="ECO:0000256" key="1">
    <source>
        <dbReference type="ARBA" id="ARBA00007228"/>
    </source>
</evidence>
<dbReference type="InterPro" id="IPR029026">
    <property type="entry name" value="tRNA_m1G_MTases_N"/>
</dbReference>
<reference evidence="6 7" key="1">
    <citation type="submission" date="2019-02" db="EMBL/GenBank/DDBJ databases">
        <title>Deep-cultivation of Planctomycetes and their phenomic and genomic characterization uncovers novel biology.</title>
        <authorList>
            <person name="Wiegand S."/>
            <person name="Jogler M."/>
            <person name="Boedeker C."/>
            <person name="Pinto D."/>
            <person name="Vollmers J."/>
            <person name="Rivas-Marin E."/>
            <person name="Kohn T."/>
            <person name="Peeters S.H."/>
            <person name="Heuer A."/>
            <person name="Rast P."/>
            <person name="Oberbeckmann S."/>
            <person name="Bunk B."/>
            <person name="Jeske O."/>
            <person name="Meyerdierks A."/>
            <person name="Storesund J.E."/>
            <person name="Kallscheuer N."/>
            <person name="Luecker S."/>
            <person name="Lage O.M."/>
            <person name="Pohl T."/>
            <person name="Merkel B.J."/>
            <person name="Hornburger P."/>
            <person name="Mueller R.-W."/>
            <person name="Bruemmer F."/>
            <person name="Labrenz M."/>
            <person name="Spormann A.M."/>
            <person name="Op den Camp H."/>
            <person name="Overmann J."/>
            <person name="Amann R."/>
            <person name="Jetten M.S.M."/>
            <person name="Mascher T."/>
            <person name="Medema M.H."/>
            <person name="Devos D.P."/>
            <person name="Kaster A.-K."/>
            <person name="Ovreas L."/>
            <person name="Rohde M."/>
            <person name="Galperin M.Y."/>
            <person name="Jogler C."/>
        </authorList>
    </citation>
    <scope>NUCLEOTIDE SEQUENCE [LARGE SCALE GENOMIC DNA]</scope>
    <source>
        <strain evidence="6 7">FF011L</strain>
    </source>
</reference>